<sequence length="358" mass="38832">MTSYCAAVAVDVSFDIIGVTRDRACRVSGEPKEAPSHLPTTTRGHSRLECSMRNGGLTHISGTVFVTISPIRHIGINGTTLYIPPRLAALATLENGRAMSLEYDENTRHLPRILCLHGSGTNARIFQVQCRRLSTCLQPYFRLVFAEAPFVCLPGPDVGTVFADSGPFKRWLADEKEHYSDAEVVATIDASLAAAMQGDTRAGATGPWVGLLGFSQGGKLAASLLYRQQRQQQPRASGDAWRFGVIMAGRGPTVCLDPETCPSVLLARPRAELLAPPLQKLDQAEAAKGHHVLRVPTLHVHGRFDPDLKYHKVLLHDYCEPSTARLLEWAGDHRVPLKPADVTPVVDGILKLAAATGV</sequence>
<keyword evidence="2" id="KW-0378">Hydrolase</keyword>
<dbReference type="Gene3D" id="3.40.50.1820">
    <property type="entry name" value="alpha/beta hydrolase"/>
    <property type="match status" value="1"/>
</dbReference>
<dbReference type="GO" id="GO:0005737">
    <property type="term" value="C:cytoplasm"/>
    <property type="evidence" value="ECO:0007669"/>
    <property type="project" value="TreeGrafter"/>
</dbReference>
<organism evidence="4">
    <name type="scientific">Pyricularia oryzae (strain Y34)</name>
    <name type="common">Rice blast fungus</name>
    <name type="synonym">Magnaporthe oryzae</name>
    <dbReference type="NCBI Taxonomy" id="1143189"/>
    <lineage>
        <taxon>Eukaryota</taxon>
        <taxon>Fungi</taxon>
        <taxon>Dikarya</taxon>
        <taxon>Ascomycota</taxon>
        <taxon>Pezizomycotina</taxon>
        <taxon>Sordariomycetes</taxon>
        <taxon>Sordariomycetidae</taxon>
        <taxon>Magnaporthales</taxon>
        <taxon>Pyriculariaceae</taxon>
        <taxon>Pyricularia</taxon>
    </lineage>
</organism>
<evidence type="ECO:0000259" key="3">
    <source>
        <dbReference type="Pfam" id="PF03959"/>
    </source>
</evidence>
<dbReference type="PANTHER" id="PTHR48070">
    <property type="entry name" value="ESTERASE OVCA2"/>
    <property type="match status" value="1"/>
</dbReference>
<dbReference type="InterPro" id="IPR029058">
    <property type="entry name" value="AB_hydrolase_fold"/>
</dbReference>
<comment type="similarity">
    <text evidence="1">Belongs to the LovG family.</text>
</comment>
<dbReference type="Pfam" id="PF03959">
    <property type="entry name" value="FSH1"/>
    <property type="match status" value="1"/>
</dbReference>
<dbReference type="GO" id="GO:0044550">
    <property type="term" value="P:secondary metabolite biosynthetic process"/>
    <property type="evidence" value="ECO:0007669"/>
    <property type="project" value="TreeGrafter"/>
</dbReference>
<feature type="domain" description="Serine hydrolase" evidence="3">
    <location>
        <begin position="111"/>
        <end position="340"/>
    </location>
</feature>
<gene>
    <name evidence="4" type="ORF">OOU_Y34scaffold00039g1</name>
</gene>
<reference evidence="4" key="1">
    <citation type="journal article" date="2012" name="PLoS Genet.">
        <title>Comparative analysis of the genomes of two field isolates of the rice blast fungus Magnaporthe oryzae.</title>
        <authorList>
            <person name="Xue M."/>
            <person name="Yang J."/>
            <person name="Li Z."/>
            <person name="Hu S."/>
            <person name="Yao N."/>
            <person name="Dean R.A."/>
            <person name="Zhao W."/>
            <person name="Shen M."/>
            <person name="Zhang H."/>
            <person name="Li C."/>
            <person name="Liu L."/>
            <person name="Cao L."/>
            <person name="Xu X."/>
            <person name="Xing Y."/>
            <person name="Hsiang T."/>
            <person name="Zhang Z."/>
            <person name="Xu J.R."/>
            <person name="Peng Y.L."/>
        </authorList>
    </citation>
    <scope>NUCLEOTIDE SEQUENCE</scope>
    <source>
        <strain evidence="4">Y34</strain>
    </source>
</reference>
<dbReference type="GO" id="GO:0016787">
    <property type="term" value="F:hydrolase activity"/>
    <property type="evidence" value="ECO:0007669"/>
    <property type="project" value="UniProtKB-KW"/>
</dbReference>
<dbReference type="PANTHER" id="PTHR48070:SF3">
    <property type="entry name" value="ESTERASE DBAE-RELATED"/>
    <property type="match status" value="1"/>
</dbReference>
<dbReference type="EMBL" id="JH793342">
    <property type="protein sequence ID" value="ELQ44858.1"/>
    <property type="molecule type" value="Genomic_DNA"/>
</dbReference>
<dbReference type="InterPro" id="IPR005645">
    <property type="entry name" value="FSH-like_dom"/>
</dbReference>
<name>A0AA97PS98_PYRO3</name>
<dbReference type="GO" id="GO:0005634">
    <property type="term" value="C:nucleus"/>
    <property type="evidence" value="ECO:0007669"/>
    <property type="project" value="TreeGrafter"/>
</dbReference>
<dbReference type="AlphaFoldDB" id="A0AA97PS98"/>
<dbReference type="Proteomes" id="UP000011086">
    <property type="component" value="Unassembled WGS sequence"/>
</dbReference>
<evidence type="ECO:0000256" key="1">
    <source>
        <dbReference type="ARBA" id="ARBA00005863"/>
    </source>
</evidence>
<protein>
    <submittedName>
        <fullName evidence="4">Citrinin biosynthesis oxydoreductase CtnB</fullName>
    </submittedName>
</protein>
<evidence type="ECO:0000256" key="2">
    <source>
        <dbReference type="ARBA" id="ARBA00022801"/>
    </source>
</evidence>
<evidence type="ECO:0000313" key="4">
    <source>
        <dbReference type="EMBL" id="ELQ44858.1"/>
    </source>
</evidence>
<dbReference type="SUPFAM" id="SSF53474">
    <property type="entry name" value="alpha/beta-Hydrolases"/>
    <property type="match status" value="1"/>
</dbReference>
<dbReference type="InterPro" id="IPR050593">
    <property type="entry name" value="LovG"/>
</dbReference>
<accession>A0AA97PS98</accession>
<proteinExistence type="inferred from homology"/>